<dbReference type="AlphaFoldDB" id="A0A1C4FIM2"/>
<evidence type="ECO:0000256" key="1">
    <source>
        <dbReference type="SAM" id="SignalP"/>
    </source>
</evidence>
<evidence type="ECO:0000313" key="3">
    <source>
        <dbReference type="Proteomes" id="UP000242818"/>
    </source>
</evidence>
<evidence type="ECO:0000313" key="2">
    <source>
        <dbReference type="EMBL" id="SCC55859.1"/>
    </source>
</evidence>
<feature type="signal peptide" evidence="1">
    <location>
        <begin position="1"/>
        <end position="20"/>
    </location>
</feature>
<name>A0A1C4FIM2_9BACT</name>
<dbReference type="STRING" id="1335309.GA0116948_114107"/>
<keyword evidence="3" id="KW-1185">Reference proteome</keyword>
<dbReference type="Proteomes" id="UP000242818">
    <property type="component" value="Unassembled WGS sequence"/>
</dbReference>
<accession>A0A1C4FIM2</accession>
<sequence length="109" mass="12160">MTSLPFFICLICIFIAIRNAAQQKALKAALQAHGYTLIRSSNSRRKFNFEPDGTPLTSHWTGPFVHYKDVTFANRNGEAVLCLAAIVSRRALANADVYFDINLETLQPS</sequence>
<gene>
    <name evidence="2" type="ORF">GA0116948_114107</name>
</gene>
<reference evidence="2 3" key="1">
    <citation type="submission" date="2016-08" db="EMBL/GenBank/DDBJ databases">
        <authorList>
            <person name="Seilhamer J.J."/>
        </authorList>
    </citation>
    <scope>NUCLEOTIDE SEQUENCE [LARGE SCALE GENOMIC DNA]</scope>
    <source>
        <strain evidence="2 3">A37T2</strain>
    </source>
</reference>
<dbReference type="EMBL" id="FMAR01000014">
    <property type="protein sequence ID" value="SCC55859.1"/>
    <property type="molecule type" value="Genomic_DNA"/>
</dbReference>
<keyword evidence="1" id="KW-0732">Signal</keyword>
<proteinExistence type="predicted"/>
<organism evidence="2 3">
    <name type="scientific">Chitinophaga costaii</name>
    <dbReference type="NCBI Taxonomy" id="1335309"/>
    <lineage>
        <taxon>Bacteria</taxon>
        <taxon>Pseudomonadati</taxon>
        <taxon>Bacteroidota</taxon>
        <taxon>Chitinophagia</taxon>
        <taxon>Chitinophagales</taxon>
        <taxon>Chitinophagaceae</taxon>
        <taxon>Chitinophaga</taxon>
    </lineage>
</organism>
<dbReference type="RefSeq" id="WP_089714420.1">
    <property type="nucleotide sequence ID" value="NZ_FMAR01000014.1"/>
</dbReference>
<protein>
    <submittedName>
        <fullName evidence="2">Uncharacterized protein</fullName>
    </submittedName>
</protein>
<feature type="chain" id="PRO_5008692030" evidence="1">
    <location>
        <begin position="21"/>
        <end position="109"/>
    </location>
</feature>